<organism evidence="2 3">
    <name type="scientific">Methylotuvimicrobium buryatense</name>
    <name type="common">Methylomicrobium buryatense</name>
    <dbReference type="NCBI Taxonomy" id="95641"/>
    <lineage>
        <taxon>Bacteria</taxon>
        <taxon>Pseudomonadati</taxon>
        <taxon>Pseudomonadota</taxon>
        <taxon>Gammaproteobacteria</taxon>
        <taxon>Methylococcales</taxon>
        <taxon>Methylococcaceae</taxon>
        <taxon>Methylotuvimicrobium</taxon>
    </lineage>
</organism>
<dbReference type="SUPFAM" id="SSF50969">
    <property type="entry name" value="YVTN repeat-like/Quinoprotein amine dehydrogenase"/>
    <property type="match status" value="1"/>
</dbReference>
<gene>
    <name evidence="2" type="ORF">EQU24_01530</name>
</gene>
<evidence type="ECO:0000313" key="3">
    <source>
        <dbReference type="Proteomes" id="UP000305881"/>
    </source>
</evidence>
<protein>
    <submittedName>
        <fullName evidence="2">Alkaline phosphatase</fullName>
    </submittedName>
</protein>
<evidence type="ECO:0000313" key="2">
    <source>
        <dbReference type="EMBL" id="QCW81077.1"/>
    </source>
</evidence>
<proteinExistence type="predicted"/>
<dbReference type="AlphaFoldDB" id="A0A4P9UJA6"/>
<dbReference type="NCBIfam" id="NF038117">
    <property type="entry name" value="choice_anch_I"/>
    <property type="match status" value="1"/>
</dbReference>
<dbReference type="InterPro" id="IPR055188">
    <property type="entry name" value="Choice_anch_I"/>
</dbReference>
<dbReference type="Pfam" id="PF22494">
    <property type="entry name" value="choice_anch_I"/>
    <property type="match status" value="1"/>
</dbReference>
<dbReference type="PANTHER" id="PTHR46928:SF1">
    <property type="entry name" value="MESENCHYME-SPECIFIC CELL SURFACE GLYCOPROTEIN"/>
    <property type="match status" value="1"/>
</dbReference>
<keyword evidence="3" id="KW-1185">Reference proteome</keyword>
<dbReference type="Proteomes" id="UP000305881">
    <property type="component" value="Chromosome"/>
</dbReference>
<feature type="domain" description="Choice-of-anchor I" evidence="1">
    <location>
        <begin position="45"/>
        <end position="547"/>
    </location>
</feature>
<dbReference type="Gene3D" id="2.130.10.10">
    <property type="entry name" value="YVTN repeat-like/Quinoprotein amine dehydrogenase"/>
    <property type="match status" value="1"/>
</dbReference>
<evidence type="ECO:0000259" key="1">
    <source>
        <dbReference type="Pfam" id="PF22494"/>
    </source>
</evidence>
<dbReference type="STRING" id="675511.GCA_000341735_02696"/>
<reference evidence="3" key="1">
    <citation type="journal article" date="2019" name="J. Bacteriol.">
        <title>A Mutagenic Screen Identifies a TonB-Dependent Receptor Required for the Lanthanide Metal Switch in the Type I Methanotroph 'Methylotuvimicrobium buryatense' 5GB1C.</title>
        <authorList>
            <person name="Groom J.D."/>
            <person name="Ford S.M."/>
            <person name="Pesesky M.W."/>
            <person name="Lidstrom M.E."/>
        </authorList>
    </citation>
    <scope>NUCLEOTIDE SEQUENCE [LARGE SCALE GENOMIC DNA]</scope>
    <source>
        <strain evidence="3">5GB1C</strain>
    </source>
</reference>
<sequence>MKNTILASSVFGLCLVLNGQAEAGKPFKLELSPLGTYATGTFDKSSAEIVAHDPESQRLFVVNAESGQIDVLDIKDPSKPTLLFNIDLSGYGAVVNSVAVHKGLVAAAVEAAVKTDPGKAVFLDIEGNVLASVQIGALPDAITFTPDGKRVLVANEGEPNDDYTIDPEGSVSIIDLPKQIAKLTQSHVRTAGFEGLKESDLDASVRIFGPDVNPGDGKRVARNMEPEWITVSKDSKTAWVSLQENNAIGTLDIKAGKFTAVNGLGFKDHMLPGNELDVSDRDGKINITNWPIWGIYMPDTIANYEYRGKSFIVTANEGDAREWLGNPGYVEASRFRALSGDIPVCADSPRFLDFFANNEMGISTFSQLRDNTNLGRLNVTTANGLRADGSCYEDIYAFGARSFSIYAADSMKQVYDSGSDFERITAKVYPENFNSNHRENSFETRSDDKGPEPEGVVVAKLWGSTYAFIGLERIGGVMVYDISNPYQPSFVQYINNRDFNFAPGTPEAGDLGAEGLIVIEASKSPIPGVPLLVVANEVSGTTTVFRIDRERLVGSKAIKGFRK</sequence>
<dbReference type="InterPro" id="IPR011044">
    <property type="entry name" value="Quino_amine_DH_bsu"/>
</dbReference>
<accession>A0A4P9UJA6</accession>
<dbReference type="EMBL" id="CP035467">
    <property type="protein sequence ID" value="QCW81077.1"/>
    <property type="molecule type" value="Genomic_DNA"/>
</dbReference>
<name>A0A4P9UJA6_METBY</name>
<dbReference type="PANTHER" id="PTHR46928">
    <property type="entry name" value="MESENCHYME-SPECIFIC CELL SURFACE GLYCOPROTEIN"/>
    <property type="match status" value="1"/>
</dbReference>
<dbReference type="KEGG" id="mbur:EQU24_01530"/>
<dbReference type="InterPro" id="IPR015943">
    <property type="entry name" value="WD40/YVTN_repeat-like_dom_sf"/>
</dbReference>
<dbReference type="InterPro" id="IPR052956">
    <property type="entry name" value="Mesenchyme-surface_protein"/>
</dbReference>
<dbReference type="OrthoDB" id="9803927at2"/>
<dbReference type="RefSeq" id="WP_017841193.1">
    <property type="nucleotide sequence ID" value="NZ_CP035467.1"/>
</dbReference>